<keyword evidence="3" id="KW-1185">Reference proteome</keyword>
<evidence type="ECO:0000256" key="1">
    <source>
        <dbReference type="SAM" id="Phobius"/>
    </source>
</evidence>
<sequence length="226" mass="23207">MRKIAGGLAAAALFGAVAAVVKDQGGGPDSADYVVRATLGNLSAPWLLLPFLAGSACRGLRGGAVTGLGTTLVALVGFYTATGLIIGLDGRNGLSAAPLWMLANQVHFQAGLLTGPLLGALGAAWQRGSRHRGRGTTAQGQGRVWWLAALLLAGEPLVLLALGYASPLSEAWRHELPPLLGLPLMWGLTLDRPAGTLIVYATELAAGLTLLAVLVDRARRAGPRLA</sequence>
<dbReference type="AlphaFoldDB" id="A0A2S6ITX2"/>
<dbReference type="EMBL" id="PTJD01000003">
    <property type="protein sequence ID" value="PPK97693.1"/>
    <property type="molecule type" value="Genomic_DNA"/>
</dbReference>
<keyword evidence="1" id="KW-0812">Transmembrane</keyword>
<proteinExistence type="predicted"/>
<evidence type="ECO:0000313" key="3">
    <source>
        <dbReference type="Proteomes" id="UP000239485"/>
    </source>
</evidence>
<feature type="transmembrane region" description="Helical" evidence="1">
    <location>
        <begin position="194"/>
        <end position="215"/>
    </location>
</feature>
<accession>A0A2S6ITX2</accession>
<name>A0A2S6ITX2_9ACTN</name>
<feature type="transmembrane region" description="Helical" evidence="1">
    <location>
        <begin position="65"/>
        <end position="86"/>
    </location>
</feature>
<gene>
    <name evidence="2" type="ORF">CLV92_103228</name>
</gene>
<feature type="transmembrane region" description="Helical" evidence="1">
    <location>
        <begin position="106"/>
        <end position="125"/>
    </location>
</feature>
<feature type="transmembrane region" description="Helical" evidence="1">
    <location>
        <begin position="34"/>
        <end position="53"/>
    </location>
</feature>
<keyword evidence="1" id="KW-1133">Transmembrane helix</keyword>
<evidence type="ECO:0000313" key="2">
    <source>
        <dbReference type="EMBL" id="PPK97693.1"/>
    </source>
</evidence>
<feature type="transmembrane region" description="Helical" evidence="1">
    <location>
        <begin position="145"/>
        <end position="165"/>
    </location>
</feature>
<dbReference type="RefSeq" id="WP_104431863.1">
    <property type="nucleotide sequence ID" value="NZ_PTJD01000003.1"/>
</dbReference>
<reference evidence="2 3" key="1">
    <citation type="submission" date="2018-02" db="EMBL/GenBank/DDBJ databases">
        <title>Genomic Encyclopedia of Archaeal and Bacterial Type Strains, Phase II (KMG-II): from individual species to whole genera.</title>
        <authorList>
            <person name="Goeker M."/>
        </authorList>
    </citation>
    <scope>NUCLEOTIDE SEQUENCE [LARGE SCALE GENOMIC DNA]</scope>
    <source>
        <strain evidence="2 3">DSM 22857</strain>
    </source>
</reference>
<keyword evidence="1" id="KW-0472">Membrane</keyword>
<protein>
    <submittedName>
        <fullName evidence="2">Uncharacterized protein</fullName>
    </submittedName>
</protein>
<dbReference type="Proteomes" id="UP000239485">
    <property type="component" value="Unassembled WGS sequence"/>
</dbReference>
<organism evidence="2 3">
    <name type="scientific">Kineococcus xinjiangensis</name>
    <dbReference type="NCBI Taxonomy" id="512762"/>
    <lineage>
        <taxon>Bacteria</taxon>
        <taxon>Bacillati</taxon>
        <taxon>Actinomycetota</taxon>
        <taxon>Actinomycetes</taxon>
        <taxon>Kineosporiales</taxon>
        <taxon>Kineosporiaceae</taxon>
        <taxon>Kineococcus</taxon>
    </lineage>
</organism>
<comment type="caution">
    <text evidence="2">The sequence shown here is derived from an EMBL/GenBank/DDBJ whole genome shotgun (WGS) entry which is preliminary data.</text>
</comment>